<sequence length="427" mass="46814">MMDLINTEDLEVTELDIDRVLGEQTTHDLYCPNCNSCITRRVILRKRKRTIQLSDEESKRSKLGTAADSKLDSSAQATGNQSHPTDDIGVDGSPIPTADDHVHDREPDLFRCSSCFSFFISIGNGFKLFRIFGENDAKENVQDEQIPKFIAAFPAGSGLGPDERKGDVGIVPSPDLNYQSGRVSTNWTSESVEGRDEILPFSRQEPASGNGTIGAEGKSDNAITEKKDSTGEWFEVDTNNQLKESNFSIEVQSNHESGAPVTLPPNCIQVYFEYSAEDATCVSQQGGSELQISSNKESVTIKKSDNIQIQKIEAATFTCRSSIRSDEEKSDVALVQSSDLDYIRMPAFGKGTIGAEDKSDNPTTNNKDFTVGLLEVDIDNQLKKSNFTIDVQANHESGVSATVPPNNAKLLLENLQKMQPPCLDKVD</sequence>
<evidence type="ECO:0000256" key="1">
    <source>
        <dbReference type="SAM" id="MobiDB-lite"/>
    </source>
</evidence>
<evidence type="ECO:0000313" key="3">
    <source>
        <dbReference type="Proteomes" id="UP001604336"/>
    </source>
</evidence>
<organism evidence="2 3">
    <name type="scientific">Abeliophyllum distichum</name>
    <dbReference type="NCBI Taxonomy" id="126358"/>
    <lineage>
        <taxon>Eukaryota</taxon>
        <taxon>Viridiplantae</taxon>
        <taxon>Streptophyta</taxon>
        <taxon>Embryophyta</taxon>
        <taxon>Tracheophyta</taxon>
        <taxon>Spermatophyta</taxon>
        <taxon>Magnoliopsida</taxon>
        <taxon>eudicotyledons</taxon>
        <taxon>Gunneridae</taxon>
        <taxon>Pentapetalae</taxon>
        <taxon>asterids</taxon>
        <taxon>lamiids</taxon>
        <taxon>Lamiales</taxon>
        <taxon>Oleaceae</taxon>
        <taxon>Forsythieae</taxon>
        <taxon>Abeliophyllum</taxon>
    </lineage>
</organism>
<reference evidence="3" key="1">
    <citation type="submission" date="2024-07" db="EMBL/GenBank/DDBJ databases">
        <title>Two chromosome-level genome assemblies of Korean endemic species Abeliophyllum distichum and Forsythia ovata (Oleaceae).</title>
        <authorList>
            <person name="Jang H."/>
        </authorList>
    </citation>
    <scope>NUCLEOTIDE SEQUENCE [LARGE SCALE GENOMIC DNA]</scope>
</reference>
<dbReference type="PANTHER" id="PTHR38937">
    <property type="entry name" value="MEMBRANE PROTEIN OF ER BODY-LIKE PROTEIN"/>
    <property type="match status" value="1"/>
</dbReference>
<proteinExistence type="predicted"/>
<accession>A0ABD1VSH3</accession>
<dbReference type="AlphaFoldDB" id="A0ABD1VSH3"/>
<evidence type="ECO:0000313" key="2">
    <source>
        <dbReference type="EMBL" id="KAL2540330.1"/>
    </source>
</evidence>
<name>A0ABD1VSH3_9LAMI</name>
<comment type="caution">
    <text evidence="2">The sequence shown here is derived from an EMBL/GenBank/DDBJ whole genome shotgun (WGS) entry which is preliminary data.</text>
</comment>
<gene>
    <name evidence="2" type="ORF">Adt_01308</name>
</gene>
<dbReference type="PANTHER" id="PTHR38937:SF2">
    <property type="entry name" value="MEMBRANE PROTEIN OF ER BODY-LIKE PROTEIN ISOFORM X1"/>
    <property type="match status" value="1"/>
</dbReference>
<feature type="region of interest" description="Disordered" evidence="1">
    <location>
        <begin position="202"/>
        <end position="224"/>
    </location>
</feature>
<keyword evidence="3" id="KW-1185">Reference proteome</keyword>
<dbReference type="InterPro" id="IPR052843">
    <property type="entry name" value="ER_body_metal_sequester"/>
</dbReference>
<feature type="compositionally biased region" description="Polar residues" evidence="1">
    <location>
        <begin position="72"/>
        <end position="83"/>
    </location>
</feature>
<feature type="region of interest" description="Disordered" evidence="1">
    <location>
        <begin position="55"/>
        <end position="102"/>
    </location>
</feature>
<dbReference type="Proteomes" id="UP001604336">
    <property type="component" value="Unassembled WGS sequence"/>
</dbReference>
<protein>
    <submittedName>
        <fullName evidence="2">Uncharacterized protein</fullName>
    </submittedName>
</protein>
<dbReference type="EMBL" id="JBFOLK010000001">
    <property type="protein sequence ID" value="KAL2540330.1"/>
    <property type="molecule type" value="Genomic_DNA"/>
</dbReference>